<keyword evidence="2" id="KW-1185">Reference proteome</keyword>
<protein>
    <submittedName>
        <fullName evidence="1">Uncharacterized protein</fullName>
    </submittedName>
</protein>
<name>A0ACB8Q746_9AGAM</name>
<proteinExistence type="predicted"/>
<comment type="caution">
    <text evidence="1">The sequence shown here is derived from an EMBL/GenBank/DDBJ whole genome shotgun (WGS) entry which is preliminary data.</text>
</comment>
<dbReference type="Proteomes" id="UP000814128">
    <property type="component" value="Unassembled WGS sequence"/>
</dbReference>
<dbReference type="EMBL" id="MU273872">
    <property type="protein sequence ID" value="KAI0027604.1"/>
    <property type="molecule type" value="Genomic_DNA"/>
</dbReference>
<sequence length="310" mass="34760">MYAMALAHWIAGFSGFVAIFWEYKPGYRNDWSGFHYDSTDIVLSATFTTTVLISDAVVLWRACVVWPNNRAVYCTCVILFLITFGMVQTVSLTLFAVINLTLGDVNGIRNNQTDFRFLSGTPFGFFFSIPSFFVVALSFLSNLFAPSAIWYQAWRHRQNIRAHFAANGPQKFLAEKILVIFVESGVIYLCLWTLYFIASFLNIPPYFAYFMTQITAMYPTIIIILVTVEKICDRQKNLSSPSRVTLPPIEVTLGTVTSRSPNSVRSHVASPYSRLALAPIEISVSTPASSVDDTSNDDVKVKQLENINSA</sequence>
<organism evidence="1 2">
    <name type="scientific">Vararia minispora EC-137</name>
    <dbReference type="NCBI Taxonomy" id="1314806"/>
    <lineage>
        <taxon>Eukaryota</taxon>
        <taxon>Fungi</taxon>
        <taxon>Dikarya</taxon>
        <taxon>Basidiomycota</taxon>
        <taxon>Agaricomycotina</taxon>
        <taxon>Agaricomycetes</taxon>
        <taxon>Russulales</taxon>
        <taxon>Lachnocladiaceae</taxon>
        <taxon>Vararia</taxon>
    </lineage>
</organism>
<gene>
    <name evidence="1" type="ORF">K488DRAFT_74410</name>
</gene>
<reference evidence="1" key="1">
    <citation type="submission" date="2021-02" db="EMBL/GenBank/DDBJ databases">
        <authorList>
            <consortium name="DOE Joint Genome Institute"/>
            <person name="Ahrendt S."/>
            <person name="Looney B.P."/>
            <person name="Miyauchi S."/>
            <person name="Morin E."/>
            <person name="Drula E."/>
            <person name="Courty P.E."/>
            <person name="Chicoki N."/>
            <person name="Fauchery L."/>
            <person name="Kohler A."/>
            <person name="Kuo A."/>
            <person name="Labutti K."/>
            <person name="Pangilinan J."/>
            <person name="Lipzen A."/>
            <person name="Riley R."/>
            <person name="Andreopoulos W."/>
            <person name="He G."/>
            <person name="Johnson J."/>
            <person name="Barry K.W."/>
            <person name="Grigoriev I.V."/>
            <person name="Nagy L."/>
            <person name="Hibbett D."/>
            <person name="Henrissat B."/>
            <person name="Matheny P.B."/>
            <person name="Labbe J."/>
            <person name="Martin F."/>
        </authorList>
    </citation>
    <scope>NUCLEOTIDE SEQUENCE</scope>
    <source>
        <strain evidence="1">EC-137</strain>
    </source>
</reference>
<reference evidence="1" key="2">
    <citation type="journal article" date="2022" name="New Phytol.">
        <title>Evolutionary transition to the ectomycorrhizal habit in the genomes of a hyperdiverse lineage of mushroom-forming fungi.</title>
        <authorList>
            <person name="Looney B."/>
            <person name="Miyauchi S."/>
            <person name="Morin E."/>
            <person name="Drula E."/>
            <person name="Courty P.E."/>
            <person name="Kohler A."/>
            <person name="Kuo A."/>
            <person name="LaButti K."/>
            <person name="Pangilinan J."/>
            <person name="Lipzen A."/>
            <person name="Riley R."/>
            <person name="Andreopoulos W."/>
            <person name="He G."/>
            <person name="Johnson J."/>
            <person name="Nolan M."/>
            <person name="Tritt A."/>
            <person name="Barry K.W."/>
            <person name="Grigoriev I.V."/>
            <person name="Nagy L.G."/>
            <person name="Hibbett D."/>
            <person name="Henrissat B."/>
            <person name="Matheny P.B."/>
            <person name="Labbe J."/>
            <person name="Martin F.M."/>
        </authorList>
    </citation>
    <scope>NUCLEOTIDE SEQUENCE</scope>
    <source>
        <strain evidence="1">EC-137</strain>
    </source>
</reference>
<evidence type="ECO:0000313" key="1">
    <source>
        <dbReference type="EMBL" id="KAI0027604.1"/>
    </source>
</evidence>
<evidence type="ECO:0000313" key="2">
    <source>
        <dbReference type="Proteomes" id="UP000814128"/>
    </source>
</evidence>
<accession>A0ACB8Q746</accession>